<dbReference type="InterPro" id="IPR018376">
    <property type="entry name" value="Enoyl-CoA_hyd/isom_CS"/>
</dbReference>
<dbReference type="InterPro" id="IPR001753">
    <property type="entry name" value="Enoyl-CoA_hydra/iso"/>
</dbReference>
<dbReference type="Proteomes" id="UP000509448">
    <property type="component" value="Chromosome"/>
</dbReference>
<organism evidence="4 5">
    <name type="scientific">Conexivisphaera calida</name>
    <dbReference type="NCBI Taxonomy" id="1874277"/>
    <lineage>
        <taxon>Archaea</taxon>
        <taxon>Nitrososphaerota</taxon>
        <taxon>Conexivisphaeria</taxon>
        <taxon>Conexivisphaerales</taxon>
        <taxon>Conexivisphaeraceae</taxon>
        <taxon>Conexivisphaera</taxon>
    </lineage>
</organism>
<dbReference type="KEGG" id="ccai:NAS2_0987"/>
<reference evidence="4 5" key="1">
    <citation type="journal article" date="2019" name="ISME J.">
        <title>Isolation and characterization of a thermophilic sulfur- and iron-reducing thaumarchaeote from a terrestrial acidic hot spring.</title>
        <authorList>
            <person name="Kato S."/>
            <person name="Itoh T."/>
            <person name="Yuki M."/>
            <person name="Nagamori M."/>
            <person name="Ohnishi M."/>
            <person name="Uematsu K."/>
            <person name="Suzuki K."/>
            <person name="Takashina T."/>
            <person name="Ohkuma M."/>
        </authorList>
    </citation>
    <scope>NUCLEOTIDE SEQUENCE [LARGE SCALE GENOMIC DNA]</scope>
    <source>
        <strain evidence="4 5">NAS-02</strain>
    </source>
</reference>
<dbReference type="PROSITE" id="PS00166">
    <property type="entry name" value="ENOYL_COA_HYDRATASE"/>
    <property type="match status" value="1"/>
</dbReference>
<dbReference type="GO" id="GO:0004300">
    <property type="term" value="F:enoyl-CoA hydratase activity"/>
    <property type="evidence" value="ECO:0007669"/>
    <property type="project" value="UniProtKB-EC"/>
</dbReference>
<dbReference type="CDD" id="cd06558">
    <property type="entry name" value="crotonase-like"/>
    <property type="match status" value="1"/>
</dbReference>
<sequence>MSLNLTKVLYEKRDGVAWITMNNPEKYNALEKGMRADLRAALEDAWRDDSVRAVVIRGSGKAFSAGGDIRAMLEWTPTVAIKELKELGTAFVIERIIRDMPKPVIAMVHGYCLGGGFELAMSCDLIVASEDAKFGSPEIGIGLIPGSGGTQMLPRHVGEKKAKELIFTGDTISAKEAAELGIVNKVVPPEGLQAAVDELLGKITSKSPVAIAAAKEAINASLELGLTQGIKYESQVFSQLFSTEDQKEGARAFLEKRKPRWKGA</sequence>
<protein>
    <submittedName>
        <fullName evidence="4">Enoyl-CoA hydratase</fullName>
        <ecNumber evidence="4">4.2.1.17</ecNumber>
    </submittedName>
</protein>
<evidence type="ECO:0000256" key="1">
    <source>
        <dbReference type="ARBA" id="ARBA00005254"/>
    </source>
</evidence>
<comment type="similarity">
    <text evidence="1 3">Belongs to the enoyl-CoA hydratase/isomerase family.</text>
</comment>
<name>A0A4P2VCP6_9ARCH</name>
<gene>
    <name evidence="4" type="ORF">NAS2_0987</name>
</gene>
<dbReference type="Gene3D" id="1.10.12.10">
    <property type="entry name" value="Lyase 2-enoyl-coa Hydratase, Chain A, domain 2"/>
    <property type="match status" value="1"/>
</dbReference>
<dbReference type="GO" id="GO:0006635">
    <property type="term" value="P:fatty acid beta-oxidation"/>
    <property type="evidence" value="ECO:0007669"/>
    <property type="project" value="TreeGrafter"/>
</dbReference>
<dbReference type="PANTHER" id="PTHR11941:SF54">
    <property type="entry name" value="ENOYL-COA HYDRATASE, MITOCHONDRIAL"/>
    <property type="match status" value="1"/>
</dbReference>
<proteinExistence type="inferred from homology"/>
<dbReference type="GeneID" id="55584800"/>
<dbReference type="SUPFAM" id="SSF52096">
    <property type="entry name" value="ClpP/crotonase"/>
    <property type="match status" value="1"/>
</dbReference>
<dbReference type="Gene3D" id="3.90.226.10">
    <property type="entry name" value="2-enoyl-CoA Hydratase, Chain A, domain 1"/>
    <property type="match status" value="1"/>
</dbReference>
<dbReference type="EMBL" id="AP018732">
    <property type="protein sequence ID" value="BBE42376.1"/>
    <property type="molecule type" value="Genomic_DNA"/>
</dbReference>
<dbReference type="InterPro" id="IPR029045">
    <property type="entry name" value="ClpP/crotonase-like_dom_sf"/>
</dbReference>
<dbReference type="Pfam" id="PF00378">
    <property type="entry name" value="ECH_1"/>
    <property type="match status" value="1"/>
</dbReference>
<dbReference type="PANTHER" id="PTHR11941">
    <property type="entry name" value="ENOYL-COA HYDRATASE-RELATED"/>
    <property type="match status" value="1"/>
</dbReference>
<dbReference type="AlphaFoldDB" id="A0A4P2VCP6"/>
<keyword evidence="5" id="KW-1185">Reference proteome</keyword>
<evidence type="ECO:0000313" key="5">
    <source>
        <dbReference type="Proteomes" id="UP000509448"/>
    </source>
</evidence>
<accession>A0A4P2VCP6</accession>
<keyword evidence="2 4" id="KW-0456">Lyase</keyword>
<dbReference type="RefSeq" id="WP_232085441.1">
    <property type="nucleotide sequence ID" value="NZ_AP018732.1"/>
</dbReference>
<dbReference type="EC" id="4.2.1.17" evidence="4"/>
<dbReference type="FunFam" id="3.90.226.10:FF:000009">
    <property type="entry name" value="Carnitinyl-CoA dehydratase"/>
    <property type="match status" value="1"/>
</dbReference>
<evidence type="ECO:0000256" key="2">
    <source>
        <dbReference type="ARBA" id="ARBA00023239"/>
    </source>
</evidence>
<dbReference type="FunFam" id="1.10.12.10:FF:000001">
    <property type="entry name" value="Probable enoyl-CoA hydratase, mitochondrial"/>
    <property type="match status" value="1"/>
</dbReference>
<dbReference type="InterPro" id="IPR014748">
    <property type="entry name" value="Enoyl-CoA_hydra_C"/>
</dbReference>
<evidence type="ECO:0000256" key="3">
    <source>
        <dbReference type="RuleBase" id="RU003707"/>
    </source>
</evidence>
<evidence type="ECO:0000313" key="4">
    <source>
        <dbReference type="EMBL" id="BBE42376.1"/>
    </source>
</evidence>